<evidence type="ECO:0000256" key="2">
    <source>
        <dbReference type="SAM" id="SignalP"/>
    </source>
</evidence>
<organism evidence="3 4">
    <name type="scientific">Streptomyces avidinii</name>
    <dbReference type="NCBI Taxonomy" id="1895"/>
    <lineage>
        <taxon>Bacteria</taxon>
        <taxon>Bacillati</taxon>
        <taxon>Actinomycetota</taxon>
        <taxon>Actinomycetes</taxon>
        <taxon>Kitasatosporales</taxon>
        <taxon>Streptomycetaceae</taxon>
        <taxon>Streptomyces</taxon>
    </lineage>
</organism>
<dbReference type="Proteomes" id="UP001519310">
    <property type="component" value="Unassembled WGS sequence"/>
</dbReference>
<name>A0ABS4L6K5_STRAV</name>
<keyword evidence="2" id="KW-0732">Signal</keyword>
<evidence type="ECO:0000313" key="4">
    <source>
        <dbReference type="Proteomes" id="UP001519310"/>
    </source>
</evidence>
<gene>
    <name evidence="3" type="ORF">J2Z77_003515</name>
</gene>
<dbReference type="RefSeq" id="WP_189970070.1">
    <property type="nucleotide sequence ID" value="NZ_BMVL01000006.1"/>
</dbReference>
<reference evidence="3 4" key="1">
    <citation type="submission" date="2021-03" db="EMBL/GenBank/DDBJ databases">
        <title>Genomic Encyclopedia of Type Strains, Phase IV (KMG-IV): sequencing the most valuable type-strain genomes for metagenomic binning, comparative biology and taxonomic classification.</title>
        <authorList>
            <person name="Goeker M."/>
        </authorList>
    </citation>
    <scope>NUCLEOTIDE SEQUENCE [LARGE SCALE GENOMIC DNA]</scope>
    <source>
        <strain evidence="3 4">DSM 40526</strain>
    </source>
</reference>
<comment type="caution">
    <text evidence="3">The sequence shown here is derived from an EMBL/GenBank/DDBJ whole genome shotgun (WGS) entry which is preliminary data.</text>
</comment>
<evidence type="ECO:0000313" key="3">
    <source>
        <dbReference type="EMBL" id="MBP2037708.1"/>
    </source>
</evidence>
<feature type="chain" id="PRO_5045954600" evidence="2">
    <location>
        <begin position="31"/>
        <end position="174"/>
    </location>
</feature>
<sequence>MAMQWTSSTENLKKRCGGLFAVISAVLLLAACDPSATGSVTGTPSASVTAGAAASATPAFPTTSPSNTPSALPASAAPTPAATTEAPAARTTAPAPAATEPAPAPPAPTRTRTQAPAPEPTGASTDCYPRSNAGNCYKAGQICRKADVGTSGRDANGRTIHCRQDSSVGQRWGY</sequence>
<feature type="region of interest" description="Disordered" evidence="1">
    <location>
        <begin position="56"/>
        <end position="130"/>
    </location>
</feature>
<proteinExistence type="predicted"/>
<dbReference type="EMBL" id="JAGGLQ010000006">
    <property type="protein sequence ID" value="MBP2037708.1"/>
    <property type="molecule type" value="Genomic_DNA"/>
</dbReference>
<evidence type="ECO:0000256" key="1">
    <source>
        <dbReference type="SAM" id="MobiDB-lite"/>
    </source>
</evidence>
<accession>A0ABS4L6K5</accession>
<keyword evidence="4" id="KW-1185">Reference proteome</keyword>
<feature type="signal peptide" evidence="2">
    <location>
        <begin position="1"/>
        <end position="30"/>
    </location>
</feature>
<protein>
    <submittedName>
        <fullName evidence="3">Uncharacterized protein</fullName>
    </submittedName>
</protein>
<feature type="compositionally biased region" description="Low complexity" evidence="1">
    <location>
        <begin position="56"/>
        <end position="101"/>
    </location>
</feature>